<protein>
    <submittedName>
        <fullName evidence="2">Uncharacterized protein</fullName>
    </submittedName>
</protein>
<proteinExistence type="predicted"/>
<keyword evidence="3" id="KW-1185">Reference proteome</keyword>
<feature type="compositionally biased region" description="Low complexity" evidence="1">
    <location>
        <begin position="75"/>
        <end position="84"/>
    </location>
</feature>
<feature type="region of interest" description="Disordered" evidence="1">
    <location>
        <begin position="75"/>
        <end position="142"/>
    </location>
</feature>
<evidence type="ECO:0000313" key="2">
    <source>
        <dbReference type="EMBL" id="GGU85970.1"/>
    </source>
</evidence>
<sequence>MVSVDGISLPVVFAPGTRDLTIAAGTLVQGEGAAEYAFALAPPGESDEPDEPDDEPEGADWVDVFWAAWCPASAGGAAGPDVSAQPAQARTATGEIRAVRASGRGRERTAHFSWGRGRGGIRRGPRGWTGDDSVTRLPVGRK</sequence>
<accession>A0A918MAH8</accession>
<reference evidence="2" key="2">
    <citation type="submission" date="2020-09" db="EMBL/GenBank/DDBJ databases">
        <authorList>
            <person name="Sun Q."/>
            <person name="Ohkuma M."/>
        </authorList>
    </citation>
    <scope>NUCLEOTIDE SEQUENCE</scope>
    <source>
        <strain evidence="2">JCM 4369</strain>
    </source>
</reference>
<name>A0A918MAH8_9ACTN</name>
<comment type="caution">
    <text evidence="2">The sequence shown here is derived from an EMBL/GenBank/DDBJ whole genome shotgun (WGS) entry which is preliminary data.</text>
</comment>
<dbReference type="Proteomes" id="UP000618795">
    <property type="component" value="Unassembled WGS sequence"/>
</dbReference>
<organism evidence="2 3">
    <name type="scientific">Streptomyces filipinensis</name>
    <dbReference type="NCBI Taxonomy" id="66887"/>
    <lineage>
        <taxon>Bacteria</taxon>
        <taxon>Bacillati</taxon>
        <taxon>Actinomycetota</taxon>
        <taxon>Actinomycetes</taxon>
        <taxon>Kitasatosporales</taxon>
        <taxon>Streptomycetaceae</taxon>
        <taxon>Streptomyces</taxon>
    </lineage>
</organism>
<dbReference type="AlphaFoldDB" id="A0A918MAH8"/>
<gene>
    <name evidence="2" type="ORF">GCM10010260_18540</name>
</gene>
<evidence type="ECO:0000313" key="3">
    <source>
        <dbReference type="Proteomes" id="UP000618795"/>
    </source>
</evidence>
<evidence type="ECO:0000256" key="1">
    <source>
        <dbReference type="SAM" id="MobiDB-lite"/>
    </source>
</evidence>
<feature type="region of interest" description="Disordered" evidence="1">
    <location>
        <begin position="40"/>
        <end position="59"/>
    </location>
</feature>
<feature type="compositionally biased region" description="Acidic residues" evidence="1">
    <location>
        <begin position="45"/>
        <end position="59"/>
    </location>
</feature>
<reference evidence="2" key="1">
    <citation type="journal article" date="2014" name="Int. J. Syst. Evol. Microbiol.">
        <title>Complete genome sequence of Corynebacterium casei LMG S-19264T (=DSM 44701T), isolated from a smear-ripened cheese.</title>
        <authorList>
            <consortium name="US DOE Joint Genome Institute (JGI-PGF)"/>
            <person name="Walter F."/>
            <person name="Albersmeier A."/>
            <person name="Kalinowski J."/>
            <person name="Ruckert C."/>
        </authorList>
    </citation>
    <scope>NUCLEOTIDE SEQUENCE</scope>
    <source>
        <strain evidence="2">JCM 4369</strain>
    </source>
</reference>
<dbReference type="EMBL" id="BMTD01000003">
    <property type="protein sequence ID" value="GGU85970.1"/>
    <property type="molecule type" value="Genomic_DNA"/>
</dbReference>